<proteinExistence type="predicted"/>
<protein>
    <submittedName>
        <fullName evidence="2">GNAT superfamily N-acetyltransferase</fullName>
    </submittedName>
</protein>
<keyword evidence="2" id="KW-0808">Transferase</keyword>
<sequence>MRIVDAIAGQTLSRIYTEVLEPAFPPDELVSLEGLRRGVASGTTQVSAVLADDGQILGAAVGDWSRATRVMLLSYLAVTPAGRGTGIGTRLLTTLVERWRERYQPCLILAEVEHPGHHAGNHAHGDPVARLRFYGRHGARVLALPYFQPALAPGLARVPGMLLLALWADPEFAGTGGGDTVDPSRLRAFLTEYLQESEGRVATDSQTVALWRALDLPEGVPSWPATEYARVEVSQPTG</sequence>
<reference evidence="2 3" key="1">
    <citation type="submission" date="2020-08" db="EMBL/GenBank/DDBJ databases">
        <title>Sequencing the genomes of 1000 actinobacteria strains.</title>
        <authorList>
            <person name="Klenk H.-P."/>
        </authorList>
    </citation>
    <scope>NUCLEOTIDE SEQUENCE [LARGE SCALE GENOMIC DNA]</scope>
    <source>
        <strain evidence="2 3">DSM 45886</strain>
    </source>
</reference>
<dbReference type="CDD" id="cd04301">
    <property type="entry name" value="NAT_SF"/>
    <property type="match status" value="1"/>
</dbReference>
<dbReference type="PROSITE" id="PS51186">
    <property type="entry name" value="GNAT"/>
    <property type="match status" value="1"/>
</dbReference>
<evidence type="ECO:0000313" key="2">
    <source>
        <dbReference type="EMBL" id="MBB4957977.1"/>
    </source>
</evidence>
<dbReference type="InterPro" id="IPR000182">
    <property type="entry name" value="GNAT_dom"/>
</dbReference>
<keyword evidence="3" id="KW-1185">Reference proteome</keyword>
<dbReference type="AlphaFoldDB" id="A0A7W7WNT5"/>
<dbReference type="Gene3D" id="3.40.630.30">
    <property type="match status" value="1"/>
</dbReference>
<gene>
    <name evidence="2" type="ORF">FHR38_001710</name>
</gene>
<dbReference type="SUPFAM" id="SSF55729">
    <property type="entry name" value="Acyl-CoA N-acyltransferases (Nat)"/>
    <property type="match status" value="1"/>
</dbReference>
<dbReference type="Proteomes" id="UP000578819">
    <property type="component" value="Unassembled WGS sequence"/>
</dbReference>
<dbReference type="Pfam" id="PF13508">
    <property type="entry name" value="Acetyltransf_7"/>
    <property type="match status" value="1"/>
</dbReference>
<evidence type="ECO:0000259" key="1">
    <source>
        <dbReference type="PROSITE" id="PS51186"/>
    </source>
</evidence>
<dbReference type="EMBL" id="JACHJW010000001">
    <property type="protein sequence ID" value="MBB4957977.1"/>
    <property type="molecule type" value="Genomic_DNA"/>
</dbReference>
<evidence type="ECO:0000313" key="3">
    <source>
        <dbReference type="Proteomes" id="UP000578819"/>
    </source>
</evidence>
<dbReference type="InterPro" id="IPR016181">
    <property type="entry name" value="Acyl_CoA_acyltransferase"/>
</dbReference>
<comment type="caution">
    <text evidence="2">The sequence shown here is derived from an EMBL/GenBank/DDBJ whole genome shotgun (WGS) entry which is preliminary data.</text>
</comment>
<accession>A0A7W7WNT5</accession>
<dbReference type="RefSeq" id="WP_184534140.1">
    <property type="nucleotide sequence ID" value="NZ_JACHJW010000001.1"/>
</dbReference>
<feature type="domain" description="N-acetyltransferase" evidence="1">
    <location>
        <begin position="1"/>
        <end position="169"/>
    </location>
</feature>
<name>A0A7W7WNT5_9ACTN</name>
<dbReference type="GO" id="GO:0016747">
    <property type="term" value="F:acyltransferase activity, transferring groups other than amino-acyl groups"/>
    <property type="evidence" value="ECO:0007669"/>
    <property type="project" value="InterPro"/>
</dbReference>
<organism evidence="2 3">
    <name type="scientific">Micromonospora polyrhachis</name>
    <dbReference type="NCBI Taxonomy" id="1282883"/>
    <lineage>
        <taxon>Bacteria</taxon>
        <taxon>Bacillati</taxon>
        <taxon>Actinomycetota</taxon>
        <taxon>Actinomycetes</taxon>
        <taxon>Micromonosporales</taxon>
        <taxon>Micromonosporaceae</taxon>
        <taxon>Micromonospora</taxon>
    </lineage>
</organism>